<dbReference type="EMBL" id="ML977317">
    <property type="protein sequence ID" value="KAF2118340.1"/>
    <property type="molecule type" value="Genomic_DNA"/>
</dbReference>
<proteinExistence type="predicted"/>
<name>A0A6A5ZFS4_9PLEO</name>
<keyword evidence="3" id="KW-1185">Reference proteome</keyword>
<dbReference type="Proteomes" id="UP000799770">
    <property type="component" value="Unassembled WGS sequence"/>
</dbReference>
<evidence type="ECO:0000259" key="1">
    <source>
        <dbReference type="Pfam" id="PF24864"/>
    </source>
</evidence>
<reference evidence="2" key="1">
    <citation type="journal article" date="2020" name="Stud. Mycol.">
        <title>101 Dothideomycetes genomes: a test case for predicting lifestyles and emergence of pathogens.</title>
        <authorList>
            <person name="Haridas S."/>
            <person name="Albert R."/>
            <person name="Binder M."/>
            <person name="Bloem J."/>
            <person name="Labutti K."/>
            <person name="Salamov A."/>
            <person name="Andreopoulos B."/>
            <person name="Baker S."/>
            <person name="Barry K."/>
            <person name="Bills G."/>
            <person name="Bluhm B."/>
            <person name="Cannon C."/>
            <person name="Castanera R."/>
            <person name="Culley D."/>
            <person name="Daum C."/>
            <person name="Ezra D."/>
            <person name="Gonzalez J."/>
            <person name="Henrissat B."/>
            <person name="Kuo A."/>
            <person name="Liang C."/>
            <person name="Lipzen A."/>
            <person name="Lutzoni F."/>
            <person name="Magnuson J."/>
            <person name="Mondo S."/>
            <person name="Nolan M."/>
            <person name="Ohm R."/>
            <person name="Pangilinan J."/>
            <person name="Park H.-J."/>
            <person name="Ramirez L."/>
            <person name="Alfaro M."/>
            <person name="Sun H."/>
            <person name="Tritt A."/>
            <person name="Yoshinaga Y."/>
            <person name="Zwiers L.-H."/>
            <person name="Turgeon B."/>
            <person name="Goodwin S."/>
            <person name="Spatafora J."/>
            <person name="Crous P."/>
            <person name="Grigoriev I."/>
        </authorList>
    </citation>
    <scope>NUCLEOTIDE SEQUENCE</scope>
    <source>
        <strain evidence="2">CBS 627.86</strain>
    </source>
</reference>
<dbReference type="PANTHER" id="PTHR38790:SF4">
    <property type="entry name" value="2EXR DOMAIN-CONTAINING PROTEIN"/>
    <property type="match status" value="1"/>
</dbReference>
<dbReference type="InterPro" id="IPR056632">
    <property type="entry name" value="DUF7730"/>
</dbReference>
<evidence type="ECO:0000313" key="2">
    <source>
        <dbReference type="EMBL" id="KAF2118340.1"/>
    </source>
</evidence>
<accession>A0A6A5ZFS4</accession>
<feature type="domain" description="DUF7730" evidence="1">
    <location>
        <begin position="57"/>
        <end position="146"/>
    </location>
</feature>
<evidence type="ECO:0000313" key="3">
    <source>
        <dbReference type="Proteomes" id="UP000799770"/>
    </source>
</evidence>
<dbReference type="AlphaFoldDB" id="A0A6A5ZFS4"/>
<gene>
    <name evidence="2" type="ORF">BDV96DRAFT_643592</name>
</gene>
<dbReference type="OrthoDB" id="5413827at2759"/>
<dbReference type="PANTHER" id="PTHR38790">
    <property type="entry name" value="2EXR DOMAIN-CONTAINING PROTEIN-RELATED"/>
    <property type="match status" value="1"/>
</dbReference>
<organism evidence="2 3">
    <name type="scientific">Lophiotrema nucula</name>
    <dbReference type="NCBI Taxonomy" id="690887"/>
    <lineage>
        <taxon>Eukaryota</taxon>
        <taxon>Fungi</taxon>
        <taxon>Dikarya</taxon>
        <taxon>Ascomycota</taxon>
        <taxon>Pezizomycotina</taxon>
        <taxon>Dothideomycetes</taxon>
        <taxon>Pleosporomycetidae</taxon>
        <taxon>Pleosporales</taxon>
        <taxon>Lophiotremataceae</taxon>
        <taxon>Lophiotrema</taxon>
    </lineage>
</organism>
<protein>
    <recommendedName>
        <fullName evidence="1">DUF7730 domain-containing protein</fullName>
    </recommendedName>
</protein>
<sequence length="228" mass="26381">MEQLETRASASTSTSSNIKSRMSLIVKLKVRTVVKQANGMLDGRPRGIYVERYRKNAERSPLLHLPAEIRNIIFRIVLGGLYVGLHTGHSTPYVHFQTLRIDEMPECSHLESNTLALLCICRQIYADTALLPFASNCFWIWDNTTMKDWYEYNKVLRSQIGAVTMMQFWADDLTKDDVIQDLMLFPNLKQIHVQETGWSNKREVINENDVERRIKDVTGRSVEFIRST</sequence>
<dbReference type="Pfam" id="PF24864">
    <property type="entry name" value="DUF7730"/>
    <property type="match status" value="1"/>
</dbReference>